<dbReference type="RefSeq" id="WP_318798826.1">
    <property type="nucleotide sequence ID" value="NZ_JARUJP010000021.1"/>
</dbReference>
<dbReference type="Proteomes" id="UP001281656">
    <property type="component" value="Unassembled WGS sequence"/>
</dbReference>
<proteinExistence type="predicted"/>
<evidence type="ECO:0000313" key="1">
    <source>
        <dbReference type="EMBL" id="MDW8802504.1"/>
    </source>
</evidence>
<dbReference type="InterPro" id="IPR029470">
    <property type="entry name" value="PDDEXK_4"/>
</dbReference>
<dbReference type="EMBL" id="JARUJP010000021">
    <property type="protein sequence ID" value="MDW8802504.1"/>
    <property type="molecule type" value="Genomic_DNA"/>
</dbReference>
<gene>
    <name evidence="1" type="ORF">P8V03_15255</name>
</gene>
<dbReference type="Pfam" id="PF14281">
    <property type="entry name" value="PDDEXK_4"/>
    <property type="match status" value="1"/>
</dbReference>
<evidence type="ECO:0000313" key="2">
    <source>
        <dbReference type="Proteomes" id="UP001281656"/>
    </source>
</evidence>
<accession>A0ABU4JWH4</accession>
<organism evidence="1 2">
    <name type="scientific">Clostridium tanneri</name>
    <dbReference type="NCBI Taxonomy" id="3037988"/>
    <lineage>
        <taxon>Bacteria</taxon>
        <taxon>Bacillati</taxon>
        <taxon>Bacillota</taxon>
        <taxon>Clostridia</taxon>
        <taxon>Eubacteriales</taxon>
        <taxon>Clostridiaceae</taxon>
        <taxon>Clostridium</taxon>
    </lineage>
</organism>
<protein>
    <submittedName>
        <fullName evidence="1">PD-(D/E)XK nuclease family protein</fullName>
    </submittedName>
</protein>
<sequence>MEIINEKKCLENFIYNNEDMEKLEAITNEFNIFSALNIIRKEVRHSDFLAWLLNPLESHGLGDYFLKLLLKDVCIRNNNDSISIFDVDGINFDNAAVLREWHNIDIFIKDDSSKILCVIENKIDTSEHSNQLQRYRDIVDKEFIEYKKVFVYLTKYKEIPSDEEYIPYGYKDIVNLIEKLVNNKKDKLSERILYAISDYKEMVRRYIVENSEIQEICKKIYKQHKKALDLIYQYKPDIQSEAVECITSVLNENRETISMDDSAKAYLRFIPKELDFLPKTCSWTSSNRILLFEIRNLVRPVDKIEMLLLVGPCEQNIKDTLFELAQNNSEILKVNSKQTAKWCCIYKKTLIDMKKYDDEEENGEQIKEDLTKNLEKFINIELPKIISDIKKCEQVFVKERG</sequence>
<name>A0ABU4JWH4_9CLOT</name>
<reference evidence="1 2" key="1">
    <citation type="submission" date="2023-04" db="EMBL/GenBank/DDBJ databases">
        <title>Clostridium tannerae sp. nov., isolated from the fecal material of an alpaca.</title>
        <authorList>
            <person name="Miller S."/>
            <person name="Hendry M."/>
            <person name="King J."/>
            <person name="Sankaranarayanan K."/>
            <person name="Lawson P.A."/>
        </authorList>
    </citation>
    <scope>NUCLEOTIDE SEQUENCE [LARGE SCALE GENOMIC DNA]</scope>
    <source>
        <strain evidence="1 2">A1-XYC3</strain>
    </source>
</reference>
<keyword evidence="2" id="KW-1185">Reference proteome</keyword>
<comment type="caution">
    <text evidence="1">The sequence shown here is derived from an EMBL/GenBank/DDBJ whole genome shotgun (WGS) entry which is preliminary data.</text>
</comment>